<dbReference type="STRING" id="1380566.A0A179G6R7"/>
<dbReference type="SUPFAM" id="SSF47923">
    <property type="entry name" value="Ypt/Rab-GAP domain of gyp1p"/>
    <property type="match status" value="2"/>
</dbReference>
<name>A0A179G6R7_METCM</name>
<feature type="region of interest" description="Disordered" evidence="1">
    <location>
        <begin position="242"/>
        <end position="290"/>
    </location>
</feature>
<dbReference type="Gene3D" id="1.10.472.80">
    <property type="entry name" value="Ypt/Rab-GAP domain of gyp1p, domain 3"/>
    <property type="match status" value="1"/>
</dbReference>
<feature type="region of interest" description="Disordered" evidence="1">
    <location>
        <begin position="197"/>
        <end position="229"/>
    </location>
</feature>
<dbReference type="FunFam" id="1.10.472.80:FF:000055">
    <property type="entry name" value="TBC domain-containing protein C1778.09"/>
    <property type="match status" value="1"/>
</dbReference>
<gene>
    <name evidence="3" type="ORF">VFPPC_00912</name>
</gene>
<dbReference type="GeneID" id="28844835"/>
<dbReference type="SMART" id="SM00164">
    <property type="entry name" value="TBC"/>
    <property type="match status" value="1"/>
</dbReference>
<dbReference type="GO" id="GO:0031267">
    <property type="term" value="F:small GTPase binding"/>
    <property type="evidence" value="ECO:0007669"/>
    <property type="project" value="TreeGrafter"/>
</dbReference>
<dbReference type="RefSeq" id="XP_018149204.1">
    <property type="nucleotide sequence ID" value="XM_018280841.1"/>
</dbReference>
<dbReference type="InterPro" id="IPR050302">
    <property type="entry name" value="Rab_GAP_TBC_domain"/>
</dbReference>
<dbReference type="AlphaFoldDB" id="A0A179G6R7"/>
<evidence type="ECO:0000313" key="4">
    <source>
        <dbReference type="Proteomes" id="UP000078397"/>
    </source>
</evidence>
<feature type="compositionally biased region" description="Pro residues" evidence="1">
    <location>
        <begin position="39"/>
        <end position="49"/>
    </location>
</feature>
<feature type="region of interest" description="Disordered" evidence="1">
    <location>
        <begin position="896"/>
        <end position="919"/>
    </location>
</feature>
<protein>
    <submittedName>
        <fullName evidence="3">TBC domain-containing protein</fullName>
    </submittedName>
</protein>
<comment type="caution">
    <text evidence="3">The sequence shown here is derived from an EMBL/GenBank/DDBJ whole genome shotgun (WGS) entry which is preliminary data.</text>
</comment>
<dbReference type="Proteomes" id="UP000078397">
    <property type="component" value="Unassembled WGS sequence"/>
</dbReference>
<proteinExistence type="predicted"/>
<feature type="domain" description="Rab-GAP TBC" evidence="2">
    <location>
        <begin position="698"/>
        <end position="889"/>
    </location>
</feature>
<dbReference type="InterPro" id="IPR035969">
    <property type="entry name" value="Rab-GAP_TBC_sf"/>
</dbReference>
<feature type="region of interest" description="Disordered" evidence="1">
    <location>
        <begin position="119"/>
        <end position="144"/>
    </location>
</feature>
<dbReference type="InterPro" id="IPR000195">
    <property type="entry name" value="Rab-GAP-TBC_dom"/>
</dbReference>
<feature type="region of interest" description="Disordered" evidence="1">
    <location>
        <begin position="365"/>
        <end position="388"/>
    </location>
</feature>
<dbReference type="GO" id="GO:0005096">
    <property type="term" value="F:GTPase activator activity"/>
    <property type="evidence" value="ECO:0007669"/>
    <property type="project" value="TreeGrafter"/>
</dbReference>
<dbReference type="FunFam" id="1.10.8.270:FF:000023">
    <property type="entry name" value="TBC domain-containing protein C1778.09"/>
    <property type="match status" value="1"/>
</dbReference>
<keyword evidence="4" id="KW-1185">Reference proteome</keyword>
<feature type="compositionally biased region" description="Polar residues" evidence="1">
    <location>
        <begin position="369"/>
        <end position="385"/>
    </location>
</feature>
<dbReference type="PROSITE" id="PS50086">
    <property type="entry name" value="TBC_RABGAP"/>
    <property type="match status" value="1"/>
</dbReference>
<dbReference type="PANTHER" id="PTHR47219:SF9">
    <property type="entry name" value="GTPASE ACTIVATING PROTEIN AND CENTROSOME-ASSOCIATED, ISOFORM B"/>
    <property type="match status" value="1"/>
</dbReference>
<feature type="compositionally biased region" description="Basic and acidic residues" evidence="1">
    <location>
        <begin position="253"/>
        <end position="267"/>
    </location>
</feature>
<dbReference type="EMBL" id="LSBJ02000001">
    <property type="protein sequence ID" value="OAQ73121.1"/>
    <property type="molecule type" value="Genomic_DNA"/>
</dbReference>
<evidence type="ECO:0000313" key="3">
    <source>
        <dbReference type="EMBL" id="OAQ73121.1"/>
    </source>
</evidence>
<feature type="region of interest" description="Disordered" evidence="1">
    <location>
        <begin position="33"/>
        <end position="55"/>
    </location>
</feature>
<dbReference type="PANTHER" id="PTHR47219">
    <property type="entry name" value="RAB GTPASE-ACTIVATING PROTEIN 1-LIKE"/>
    <property type="match status" value="1"/>
</dbReference>
<dbReference type="OrthoDB" id="294251at2759"/>
<feature type="compositionally biased region" description="Low complexity" evidence="1">
    <location>
        <begin position="206"/>
        <end position="216"/>
    </location>
</feature>
<dbReference type="Pfam" id="PF00566">
    <property type="entry name" value="RabGAP-TBC"/>
    <property type="match status" value="1"/>
</dbReference>
<dbReference type="Gene3D" id="1.10.8.270">
    <property type="entry name" value="putative rabgap domain of human tbc1 domain family member 14 like domains"/>
    <property type="match status" value="1"/>
</dbReference>
<dbReference type="KEGG" id="pchm:VFPPC_00912"/>
<evidence type="ECO:0000256" key="1">
    <source>
        <dbReference type="SAM" id="MobiDB-lite"/>
    </source>
</evidence>
<reference evidence="3 4" key="1">
    <citation type="journal article" date="2016" name="PLoS Pathog.">
        <title>Biosynthesis of antibiotic leucinostatins in bio-control fungus Purpureocillium lilacinum and their inhibition on phytophthora revealed by genome mining.</title>
        <authorList>
            <person name="Wang G."/>
            <person name="Liu Z."/>
            <person name="Lin R."/>
            <person name="Li E."/>
            <person name="Mao Z."/>
            <person name="Ling J."/>
            <person name="Yang Y."/>
            <person name="Yin W.B."/>
            <person name="Xie B."/>
        </authorList>
    </citation>
    <scope>NUCLEOTIDE SEQUENCE [LARGE SCALE GENOMIC DNA]</scope>
    <source>
        <strain evidence="3">170</strain>
    </source>
</reference>
<accession>A0A179G6R7</accession>
<organism evidence="3 4">
    <name type="scientific">Pochonia chlamydosporia 170</name>
    <dbReference type="NCBI Taxonomy" id="1380566"/>
    <lineage>
        <taxon>Eukaryota</taxon>
        <taxon>Fungi</taxon>
        <taxon>Dikarya</taxon>
        <taxon>Ascomycota</taxon>
        <taxon>Pezizomycotina</taxon>
        <taxon>Sordariomycetes</taxon>
        <taxon>Hypocreomycetidae</taxon>
        <taxon>Hypocreales</taxon>
        <taxon>Clavicipitaceae</taxon>
        <taxon>Pochonia</taxon>
    </lineage>
</organism>
<evidence type="ECO:0000259" key="2">
    <source>
        <dbReference type="PROSITE" id="PS50086"/>
    </source>
</evidence>
<sequence length="981" mass="107646">MLPTRFSSVRQKNRLHTGLPSFRDDTSLVGFRYEKTKPAEPPVPLPPSRNPLRTPSLLSVARSNTTATNKTQSTSSSSVSSFSVSPVVVAPPTALAYMPSVAPPTEQHPALRSPLPANALGIQDGKRDSGHAATANSDSVIHEEDCEDDYEQQQYLSEKMNELAREGAIPEAMEHIEYRDEDRALAVVDRAAASVAALHGPPPASPTANSPSSPQSDIQSRVFKQPVSPRKLVKKTSTRFSVFRGRSSSEASGRAEEASPMESEPKPLMRGSIATPASSMHKPGQDDHFSQQTALPPSGGLNGASNDTCSLSASAIPDPDAQFAPLAISIPTDSLLDDAFMTGFSFSKRGSLMFGGKRATMATDGATDFSPSTTATLDHGNTSDTEMPDASLDQTVPEGVVNGRPSSTVSAIDTVNRTTAAQPLPDIRILSPDIEKESQKVRSLYSTSDAINWEDGARFSFCEHLEPTPEVPAEEDPHDPDLVPAANLGLASAGPRSVSSFSHCPDNARRETELAGGLEDWEDVDGADVDRYGFIAPRRPSSRVGTPTELKSAQFSPRRRNVLLKRDPMGFSSQLGGRTPSRKVSARSLNTVRSEVSVTSLRSSRSVIRQASNLLPHNRNRRWMDEAGDMLTVSPNLQDTVEEAQVEKISETIKRKEWERSEKWRKMAKVVKQGSEGQGMEFEFDVKNPKLIERTWKGIPDRWRGAAWWSFLESAAKEHNAASTEFIINSFHNLQERSSPDDVQIDLDVPRTISRHIMFRRRYRGGQRLLFRVLHALSIYFPETGYVQGMASLAATLLCYFDEEKCFVMLVRMWSLRGLDRLYRPGFEGLMTALREFDGDWLAKSVAEKLTELGIDSTAYGTRWYLTLFNLSIPFGAQLRVWDVFLLLGEGVVDSSPTTTAASTSTPPTTAKSETPAPASGLDVLHATSAALIQALREVLLDSDFENAMKALTSWIPIKDEDLLMKVTKAEWKTHQGKKKT</sequence>